<evidence type="ECO:0000313" key="3">
    <source>
        <dbReference type="Proteomes" id="UP000199286"/>
    </source>
</evidence>
<dbReference type="RefSeq" id="WP_177177822.1">
    <property type="nucleotide sequence ID" value="NZ_FNPF01000003.1"/>
</dbReference>
<protein>
    <recommendedName>
        <fullName evidence="1">DUF7742 domain-containing protein</fullName>
    </recommendedName>
</protein>
<gene>
    <name evidence="2" type="ORF">SAMN05444340_103116</name>
</gene>
<reference evidence="2 3" key="1">
    <citation type="submission" date="2016-10" db="EMBL/GenBank/DDBJ databases">
        <authorList>
            <person name="de Groot N.N."/>
        </authorList>
    </citation>
    <scope>NUCLEOTIDE SEQUENCE [LARGE SCALE GENOMIC DNA]</scope>
    <source>
        <strain evidence="2 3">DSM 26880</strain>
    </source>
</reference>
<accession>A0A1H3GY89</accession>
<organism evidence="2 3">
    <name type="scientific">Citreimonas salinaria</name>
    <dbReference type="NCBI Taxonomy" id="321339"/>
    <lineage>
        <taxon>Bacteria</taxon>
        <taxon>Pseudomonadati</taxon>
        <taxon>Pseudomonadota</taxon>
        <taxon>Alphaproteobacteria</taxon>
        <taxon>Rhodobacterales</taxon>
        <taxon>Roseobacteraceae</taxon>
        <taxon>Citreimonas</taxon>
    </lineage>
</organism>
<evidence type="ECO:0000259" key="1">
    <source>
        <dbReference type="Pfam" id="PF24891"/>
    </source>
</evidence>
<evidence type="ECO:0000313" key="2">
    <source>
        <dbReference type="EMBL" id="SDY08242.1"/>
    </source>
</evidence>
<dbReference type="AlphaFoldDB" id="A0A1H3GY89"/>
<keyword evidence="3" id="KW-1185">Reference proteome</keyword>
<sequence>MRPLVHGDVTTAARVLLTVPPQCRHALAARMIHEAACADAYRLLTGRAHPKLGNGTLMSAALAHGPAPEPMLDNRDYLSCLGLMIDALLADTARSAQPAASHRLRARVA</sequence>
<dbReference type="InterPro" id="IPR056644">
    <property type="entry name" value="DUF7742"/>
</dbReference>
<name>A0A1H3GY89_9RHOB</name>
<dbReference type="EMBL" id="FNPF01000003">
    <property type="protein sequence ID" value="SDY08242.1"/>
    <property type="molecule type" value="Genomic_DNA"/>
</dbReference>
<dbReference type="STRING" id="321339.SAMN05444340_103116"/>
<dbReference type="Pfam" id="PF24891">
    <property type="entry name" value="DUF7742"/>
    <property type="match status" value="1"/>
</dbReference>
<proteinExistence type="predicted"/>
<dbReference type="Proteomes" id="UP000199286">
    <property type="component" value="Unassembled WGS sequence"/>
</dbReference>
<feature type="domain" description="DUF7742" evidence="1">
    <location>
        <begin position="2"/>
        <end position="88"/>
    </location>
</feature>